<dbReference type="RefSeq" id="WP_169115809.1">
    <property type="nucleotide sequence ID" value="NZ_JAAAUB010000006.1"/>
</dbReference>
<dbReference type="Proteomes" id="UP000669605">
    <property type="component" value="Unassembled WGS sequence"/>
</dbReference>
<keyword evidence="2" id="KW-1185">Reference proteome</keyword>
<sequence length="209" mass="24089">MRKQITQKNFISVSHKGILNGVNDYTQLINRDPDVIPEYVFTTSVAKTLKEFYPSSSIFLEYKPRYMIYEAGASGRGRYSDFMRKDGRIDIVLYDSEDSPLVPIEIKKMHLDINESPMKKLEEDIFRIETLVSKNSHVSSIIFGAVVFYMSVFADQGGNDRLEKISERFCEKFDEFQGLFLKKSCLDLSRIYSSDALSWRSGVIIISDK</sequence>
<name>A0ABX1QMR8_9PROT</name>
<protein>
    <submittedName>
        <fullName evidence="1">Uncharacterized protein</fullName>
    </submittedName>
</protein>
<comment type="caution">
    <text evidence="1">The sequence shown here is derived from an EMBL/GenBank/DDBJ whole genome shotgun (WGS) entry which is preliminary data.</text>
</comment>
<evidence type="ECO:0000313" key="2">
    <source>
        <dbReference type="Proteomes" id="UP000669605"/>
    </source>
</evidence>
<evidence type="ECO:0000313" key="1">
    <source>
        <dbReference type="EMBL" id="NMH16576.1"/>
    </source>
</evidence>
<gene>
    <name evidence="1" type="ORF">GV368_05550</name>
</gene>
<reference evidence="1 2" key="1">
    <citation type="journal article" date="2020" name="Curr. Microbiol.">
        <title>Tepidiphilus baoligensis sp. nov., a Novel Bacterium of the Family Hydrogenophilaceae Isolated from an Oil Reservoir.</title>
        <authorList>
            <person name="Zhang X."/>
            <person name="Wang G."/>
            <person name="Ma X."/>
            <person name="Yu J."/>
            <person name="You J."/>
            <person name="Xue Y."/>
            <person name="Ma Y."/>
        </authorList>
    </citation>
    <scope>NUCLEOTIDE SEQUENCE [LARGE SCALE GENOMIC DNA]</scope>
    <source>
        <strain evidence="1 2">B18-69</strain>
    </source>
</reference>
<dbReference type="EMBL" id="JAAAUB010000006">
    <property type="protein sequence ID" value="NMH16576.1"/>
    <property type="molecule type" value="Genomic_DNA"/>
</dbReference>
<organism evidence="1 2">
    <name type="scientific">Tepidiphilus baoligensis</name>
    <dbReference type="NCBI Taxonomy" id="2698687"/>
    <lineage>
        <taxon>Bacteria</taxon>
        <taxon>Pseudomonadati</taxon>
        <taxon>Pseudomonadota</taxon>
        <taxon>Hydrogenophilia</taxon>
        <taxon>Hydrogenophilales</taxon>
        <taxon>Hydrogenophilaceae</taxon>
        <taxon>Tepidiphilus</taxon>
    </lineage>
</organism>
<proteinExistence type="predicted"/>
<accession>A0ABX1QMR8</accession>